<feature type="domain" description="AB hydrolase-1" evidence="1">
    <location>
        <begin position="4"/>
        <end position="254"/>
    </location>
</feature>
<evidence type="ECO:0000313" key="2">
    <source>
        <dbReference type="EMBL" id="MBH9552903.1"/>
    </source>
</evidence>
<keyword evidence="3" id="KW-1185">Reference proteome</keyword>
<organism evidence="2 3">
    <name type="scientific">Inhella gelatinilytica</name>
    <dbReference type="NCBI Taxonomy" id="2795030"/>
    <lineage>
        <taxon>Bacteria</taxon>
        <taxon>Pseudomonadati</taxon>
        <taxon>Pseudomonadota</taxon>
        <taxon>Betaproteobacteria</taxon>
        <taxon>Burkholderiales</taxon>
        <taxon>Sphaerotilaceae</taxon>
        <taxon>Inhella</taxon>
    </lineage>
</organism>
<evidence type="ECO:0000259" key="1">
    <source>
        <dbReference type="Pfam" id="PF12697"/>
    </source>
</evidence>
<dbReference type="RefSeq" id="WP_198100518.1">
    <property type="nucleotide sequence ID" value="NZ_JAEDAL010000003.1"/>
</dbReference>
<dbReference type="SUPFAM" id="SSF53474">
    <property type="entry name" value="alpha/beta-Hydrolases"/>
    <property type="match status" value="1"/>
</dbReference>
<name>A0A931NAV7_9BURK</name>
<dbReference type="InterPro" id="IPR000073">
    <property type="entry name" value="AB_hydrolase_1"/>
</dbReference>
<reference evidence="2" key="1">
    <citation type="submission" date="2020-12" db="EMBL/GenBank/DDBJ databases">
        <title>The genome sequence of Inhella sp. 4Y17.</title>
        <authorList>
            <person name="Liu Y."/>
        </authorList>
    </citation>
    <scope>NUCLEOTIDE SEQUENCE</scope>
    <source>
        <strain evidence="2">4Y10</strain>
    </source>
</reference>
<dbReference type="EMBL" id="JAEDAL010000003">
    <property type="protein sequence ID" value="MBH9552903.1"/>
    <property type="molecule type" value="Genomic_DNA"/>
</dbReference>
<dbReference type="Gene3D" id="3.40.50.1820">
    <property type="entry name" value="alpha/beta hydrolase"/>
    <property type="match status" value="1"/>
</dbReference>
<accession>A0A931NAV7</accession>
<sequence length="267" mass="30162">MSTLLFSHANSYPASCYRLLFEQWRAAGHTVLALPQYGHDPRFPVRSNWNELVAQLLDFADAELPPTQPRVLVGHSLGGALSLLAACKRPATVQAVVMLDTPYVSGWRARVVQAGKASGWIHRVPPAAVAQRRRNHWPDRQSLETHFRSKPYFQAWDPRVLQDYLDTAFEPDPERGGWRLTFLREVETAIYATLPHHLNRATRGLRVPVGLIAGRDSEEMRQGGWDATQRFVGPNLRIVEGGHLFPFVRPETTAHQVLDLIEELVRG</sequence>
<dbReference type="InterPro" id="IPR029058">
    <property type="entry name" value="AB_hydrolase_fold"/>
</dbReference>
<gene>
    <name evidence="2" type="ORF">I7X43_08555</name>
</gene>
<evidence type="ECO:0000313" key="3">
    <source>
        <dbReference type="Proteomes" id="UP000620139"/>
    </source>
</evidence>
<comment type="caution">
    <text evidence="2">The sequence shown here is derived from an EMBL/GenBank/DDBJ whole genome shotgun (WGS) entry which is preliminary data.</text>
</comment>
<dbReference type="Pfam" id="PF12697">
    <property type="entry name" value="Abhydrolase_6"/>
    <property type="match status" value="1"/>
</dbReference>
<proteinExistence type="predicted"/>
<dbReference type="GO" id="GO:0016787">
    <property type="term" value="F:hydrolase activity"/>
    <property type="evidence" value="ECO:0007669"/>
    <property type="project" value="UniProtKB-KW"/>
</dbReference>
<keyword evidence="2" id="KW-0378">Hydrolase</keyword>
<protein>
    <submittedName>
        <fullName evidence="2">Alpha/beta hydrolase</fullName>
    </submittedName>
</protein>
<dbReference type="Proteomes" id="UP000620139">
    <property type="component" value="Unassembled WGS sequence"/>
</dbReference>
<dbReference type="AlphaFoldDB" id="A0A931NAV7"/>